<gene>
    <name evidence="1" type="ORF">H257_07086</name>
</gene>
<proteinExistence type="predicted"/>
<reference evidence="1" key="1">
    <citation type="submission" date="2013-12" db="EMBL/GenBank/DDBJ databases">
        <title>The Genome Sequence of Aphanomyces astaci APO3.</title>
        <authorList>
            <consortium name="The Broad Institute Genomics Platform"/>
            <person name="Russ C."/>
            <person name="Tyler B."/>
            <person name="van West P."/>
            <person name="Dieguez-Uribeondo J."/>
            <person name="Young S.K."/>
            <person name="Zeng Q."/>
            <person name="Gargeya S."/>
            <person name="Fitzgerald M."/>
            <person name="Abouelleil A."/>
            <person name="Alvarado L."/>
            <person name="Chapman S.B."/>
            <person name="Gainer-Dewar J."/>
            <person name="Goldberg J."/>
            <person name="Griggs A."/>
            <person name="Gujja S."/>
            <person name="Hansen M."/>
            <person name="Howarth C."/>
            <person name="Imamovic A."/>
            <person name="Ireland A."/>
            <person name="Larimer J."/>
            <person name="McCowan C."/>
            <person name="Murphy C."/>
            <person name="Pearson M."/>
            <person name="Poon T.W."/>
            <person name="Priest M."/>
            <person name="Roberts A."/>
            <person name="Saif S."/>
            <person name="Shea T."/>
            <person name="Sykes S."/>
            <person name="Wortman J."/>
            <person name="Nusbaum C."/>
            <person name="Birren B."/>
        </authorList>
    </citation>
    <scope>NUCLEOTIDE SEQUENCE [LARGE SCALE GENOMIC DNA]</scope>
    <source>
        <strain evidence="1">APO3</strain>
    </source>
</reference>
<name>W4GKI9_APHAT</name>
<dbReference type="VEuPathDB" id="FungiDB:H257_07086"/>
<accession>W4GKI9</accession>
<organism evidence="1">
    <name type="scientific">Aphanomyces astaci</name>
    <name type="common">Crayfish plague agent</name>
    <dbReference type="NCBI Taxonomy" id="112090"/>
    <lineage>
        <taxon>Eukaryota</taxon>
        <taxon>Sar</taxon>
        <taxon>Stramenopiles</taxon>
        <taxon>Oomycota</taxon>
        <taxon>Saprolegniomycetes</taxon>
        <taxon>Saprolegniales</taxon>
        <taxon>Verrucalvaceae</taxon>
        <taxon>Aphanomyces</taxon>
    </lineage>
</organism>
<sequence>MGAAVYPKCRPNSNPSGCGLFRPSPSNCGALYIGQRGHGAANKTLEYEKAIKDQVSVGQLVVNIGTAISVSSVKCSNFASAWAVIQATPVVVKETPDGYKSAKWATKSSTKDYPSIYSTLLQSCNLT</sequence>
<dbReference type="AlphaFoldDB" id="W4GKI9"/>
<protein>
    <submittedName>
        <fullName evidence="1">Uncharacterized protein</fullName>
    </submittedName>
</protein>
<dbReference type="GeneID" id="20809082"/>
<dbReference type="EMBL" id="KI913127">
    <property type="protein sequence ID" value="ETV79871.1"/>
    <property type="molecule type" value="Genomic_DNA"/>
</dbReference>
<dbReference type="RefSeq" id="XP_009830807.1">
    <property type="nucleotide sequence ID" value="XM_009832505.1"/>
</dbReference>
<evidence type="ECO:0000313" key="1">
    <source>
        <dbReference type="EMBL" id="ETV79871.1"/>
    </source>
</evidence>